<dbReference type="Pfam" id="PF25273">
    <property type="entry name" value="DUF7869"/>
    <property type="match status" value="1"/>
</dbReference>
<comment type="caution">
    <text evidence="2">The sequence shown here is derived from an EMBL/GenBank/DDBJ whole genome shotgun (WGS) entry which is preliminary data.</text>
</comment>
<dbReference type="PANTHER" id="PTHR33153">
    <property type="entry name" value="MYND-TYPE DOMAIN-CONTAINING PROTEIN"/>
    <property type="match status" value="1"/>
</dbReference>
<keyword evidence="3" id="KW-1185">Reference proteome</keyword>
<dbReference type="EMBL" id="JARBDR010000640">
    <property type="protein sequence ID" value="KAJ8310735.1"/>
    <property type="molecule type" value="Genomic_DNA"/>
</dbReference>
<reference evidence="2 3" key="1">
    <citation type="submission" date="2022-12" db="EMBL/GenBank/DDBJ databases">
        <title>Chromosome-level genome of Tegillarca granosa.</title>
        <authorList>
            <person name="Kim J."/>
        </authorList>
    </citation>
    <scope>NUCLEOTIDE SEQUENCE [LARGE SCALE GENOMIC DNA]</scope>
    <source>
        <strain evidence="2">Teg-2019</strain>
        <tissue evidence="2">Adductor muscle</tissue>
    </source>
</reference>
<feature type="domain" description="DUF7869" evidence="1">
    <location>
        <begin position="1"/>
        <end position="91"/>
    </location>
</feature>
<dbReference type="Proteomes" id="UP001217089">
    <property type="component" value="Unassembled WGS sequence"/>
</dbReference>
<evidence type="ECO:0000313" key="3">
    <source>
        <dbReference type="Proteomes" id="UP001217089"/>
    </source>
</evidence>
<proteinExistence type="predicted"/>
<organism evidence="2 3">
    <name type="scientific">Tegillarca granosa</name>
    <name type="common">Malaysian cockle</name>
    <name type="synonym">Anadara granosa</name>
    <dbReference type="NCBI Taxonomy" id="220873"/>
    <lineage>
        <taxon>Eukaryota</taxon>
        <taxon>Metazoa</taxon>
        <taxon>Spiralia</taxon>
        <taxon>Lophotrochozoa</taxon>
        <taxon>Mollusca</taxon>
        <taxon>Bivalvia</taxon>
        <taxon>Autobranchia</taxon>
        <taxon>Pteriomorphia</taxon>
        <taxon>Arcoida</taxon>
        <taxon>Arcoidea</taxon>
        <taxon>Arcidae</taxon>
        <taxon>Tegillarca</taxon>
    </lineage>
</organism>
<accession>A0ABQ9F3K4</accession>
<sequence length="219" mass="25348">MVGHTHEDVDQMFSNISRRLKYNSTPTLKELHQEIKSSYTPVPTVKHLTALWDYRDGIFHHREKLSGHQTPHLFAITESDGKVIMHYKDWSLRSVNYQDLDITNLAKSVISRPPVVNVIDVRFVAELDAMALSLCKWKNQGRILGPSIEWWSGYIQYLRTTGHLPETPCLEKFRKFKPYSVVASPLPPELSHIIENYAMKTRKTSKVCKCLIRIMNESV</sequence>
<evidence type="ECO:0000313" key="2">
    <source>
        <dbReference type="EMBL" id="KAJ8310735.1"/>
    </source>
</evidence>
<name>A0ABQ9F3K4_TEGGR</name>
<dbReference type="PANTHER" id="PTHR33153:SF3">
    <property type="entry name" value="TRAFFICKING PROTEIN PARTICLE COMPLEX SUBUNIT 11 DOMAIN-CONTAINING PROTEIN"/>
    <property type="match status" value="1"/>
</dbReference>
<gene>
    <name evidence="2" type="ORF">KUTeg_012600</name>
</gene>
<protein>
    <recommendedName>
        <fullName evidence="1">DUF7869 domain-containing protein</fullName>
    </recommendedName>
</protein>
<dbReference type="InterPro" id="IPR057191">
    <property type="entry name" value="DUF7869"/>
</dbReference>
<evidence type="ECO:0000259" key="1">
    <source>
        <dbReference type="Pfam" id="PF25273"/>
    </source>
</evidence>